<reference evidence="2 3" key="1">
    <citation type="submission" date="2019-03" db="EMBL/GenBank/DDBJ databases">
        <title>Draft genome sequences of novel Actinobacteria.</title>
        <authorList>
            <person name="Sahin N."/>
            <person name="Ay H."/>
            <person name="Saygin H."/>
        </authorList>
    </citation>
    <scope>NUCLEOTIDE SEQUENCE [LARGE SCALE GENOMIC DNA]</scope>
    <source>
        <strain evidence="2 3">5K138</strain>
    </source>
</reference>
<comment type="caution">
    <text evidence="2">The sequence shown here is derived from an EMBL/GenBank/DDBJ whole genome shotgun (WGS) entry which is preliminary data.</text>
</comment>
<gene>
    <name evidence="2" type="ORF">E1269_19215</name>
</gene>
<keyword evidence="3" id="KW-1185">Reference proteome</keyword>
<feature type="compositionally biased region" description="Basic and acidic residues" evidence="1">
    <location>
        <begin position="11"/>
        <end position="22"/>
    </location>
</feature>
<feature type="region of interest" description="Disordered" evidence="1">
    <location>
        <begin position="1"/>
        <end position="24"/>
    </location>
</feature>
<evidence type="ECO:0000313" key="3">
    <source>
        <dbReference type="Proteomes" id="UP000294739"/>
    </source>
</evidence>
<organism evidence="2 3">
    <name type="scientific">Jiangella asiatica</name>
    <dbReference type="NCBI Taxonomy" id="2530372"/>
    <lineage>
        <taxon>Bacteria</taxon>
        <taxon>Bacillati</taxon>
        <taxon>Actinomycetota</taxon>
        <taxon>Actinomycetes</taxon>
        <taxon>Jiangellales</taxon>
        <taxon>Jiangellaceae</taxon>
        <taxon>Jiangella</taxon>
    </lineage>
</organism>
<evidence type="ECO:0000256" key="1">
    <source>
        <dbReference type="SAM" id="MobiDB-lite"/>
    </source>
</evidence>
<protein>
    <submittedName>
        <fullName evidence="2">Uncharacterized protein</fullName>
    </submittedName>
</protein>
<sequence>MASLDGPLNDHMLRLDSGRRPEADDEIVVTPPAMAERPELVDGDGDLLADSAIAFTDGPRVRVTGIAVDPFRLLADARTRPTSPWPWRSKGCRRPSLVAVVVGLGLLAVRRAARRRTLQLLALRRTEAACRRQKAQRAGPAGGR</sequence>
<dbReference type="EMBL" id="SMKZ01000029">
    <property type="protein sequence ID" value="TDE07900.1"/>
    <property type="molecule type" value="Genomic_DNA"/>
</dbReference>
<name>A0A4R5D7N0_9ACTN</name>
<dbReference type="RefSeq" id="WP_131897461.1">
    <property type="nucleotide sequence ID" value="NZ_SMKZ01000029.1"/>
</dbReference>
<dbReference type="AlphaFoldDB" id="A0A4R5D7N0"/>
<evidence type="ECO:0000313" key="2">
    <source>
        <dbReference type="EMBL" id="TDE07900.1"/>
    </source>
</evidence>
<dbReference type="InParanoid" id="A0A4R5D7N0"/>
<dbReference type="OrthoDB" id="3405625at2"/>
<accession>A0A4R5D7N0</accession>
<dbReference type="Proteomes" id="UP000294739">
    <property type="component" value="Unassembled WGS sequence"/>
</dbReference>
<proteinExistence type="predicted"/>